<protein>
    <submittedName>
        <fullName evidence="1">Uncharacterized protein</fullName>
    </submittedName>
</protein>
<dbReference type="Proteomes" id="UP000799428">
    <property type="component" value="Unassembled WGS sequence"/>
</dbReference>
<organism evidence="1 2">
    <name type="scientific">Pleomassaria siparia CBS 279.74</name>
    <dbReference type="NCBI Taxonomy" id="1314801"/>
    <lineage>
        <taxon>Eukaryota</taxon>
        <taxon>Fungi</taxon>
        <taxon>Dikarya</taxon>
        <taxon>Ascomycota</taxon>
        <taxon>Pezizomycotina</taxon>
        <taxon>Dothideomycetes</taxon>
        <taxon>Pleosporomycetidae</taxon>
        <taxon>Pleosporales</taxon>
        <taxon>Pleomassariaceae</taxon>
        <taxon>Pleomassaria</taxon>
    </lineage>
</organism>
<feature type="non-terminal residue" evidence="1">
    <location>
        <position position="1"/>
    </location>
</feature>
<dbReference type="InterPro" id="IPR027417">
    <property type="entry name" value="P-loop_NTPase"/>
</dbReference>
<gene>
    <name evidence="1" type="ORF">K504DRAFT_393625</name>
</gene>
<dbReference type="GO" id="GO:0042626">
    <property type="term" value="F:ATPase-coupled transmembrane transporter activity"/>
    <property type="evidence" value="ECO:0007669"/>
    <property type="project" value="TreeGrafter"/>
</dbReference>
<dbReference type="GO" id="GO:0016020">
    <property type="term" value="C:membrane"/>
    <property type="evidence" value="ECO:0007669"/>
    <property type="project" value="TreeGrafter"/>
</dbReference>
<keyword evidence="2" id="KW-1185">Reference proteome</keyword>
<accession>A0A6G1JRM2</accession>
<dbReference type="PANTHER" id="PTHR24221">
    <property type="entry name" value="ATP-BINDING CASSETTE SUB-FAMILY B"/>
    <property type="match status" value="1"/>
</dbReference>
<name>A0A6G1JRM2_9PLEO</name>
<dbReference type="InterPro" id="IPR039421">
    <property type="entry name" value="Type_1_exporter"/>
</dbReference>
<evidence type="ECO:0000313" key="1">
    <source>
        <dbReference type="EMBL" id="KAF2702871.1"/>
    </source>
</evidence>
<dbReference type="PANTHER" id="PTHR24221:SF213">
    <property type="entry name" value="ABC MULTIDRUG TRANSPORTER (EUROFUNG)"/>
    <property type="match status" value="1"/>
</dbReference>
<dbReference type="OrthoDB" id="8061355at2759"/>
<dbReference type="AlphaFoldDB" id="A0A6G1JRM2"/>
<dbReference type="SUPFAM" id="SSF52540">
    <property type="entry name" value="P-loop containing nucleoside triphosphate hydrolases"/>
    <property type="match status" value="1"/>
</dbReference>
<reference evidence="1" key="1">
    <citation type="journal article" date="2020" name="Stud. Mycol.">
        <title>101 Dothideomycetes genomes: a test case for predicting lifestyles and emergence of pathogens.</title>
        <authorList>
            <person name="Haridas S."/>
            <person name="Albert R."/>
            <person name="Binder M."/>
            <person name="Bloem J."/>
            <person name="Labutti K."/>
            <person name="Salamov A."/>
            <person name="Andreopoulos B."/>
            <person name="Baker S."/>
            <person name="Barry K."/>
            <person name="Bills G."/>
            <person name="Bluhm B."/>
            <person name="Cannon C."/>
            <person name="Castanera R."/>
            <person name="Culley D."/>
            <person name="Daum C."/>
            <person name="Ezra D."/>
            <person name="Gonzalez J."/>
            <person name="Henrissat B."/>
            <person name="Kuo A."/>
            <person name="Liang C."/>
            <person name="Lipzen A."/>
            <person name="Lutzoni F."/>
            <person name="Magnuson J."/>
            <person name="Mondo S."/>
            <person name="Nolan M."/>
            <person name="Ohm R."/>
            <person name="Pangilinan J."/>
            <person name="Park H.-J."/>
            <person name="Ramirez L."/>
            <person name="Alfaro M."/>
            <person name="Sun H."/>
            <person name="Tritt A."/>
            <person name="Yoshinaga Y."/>
            <person name="Zwiers L.-H."/>
            <person name="Turgeon B."/>
            <person name="Goodwin S."/>
            <person name="Spatafora J."/>
            <person name="Crous P."/>
            <person name="Grigoriev I."/>
        </authorList>
    </citation>
    <scope>NUCLEOTIDE SEQUENCE</scope>
    <source>
        <strain evidence="1">CBS 279.74</strain>
    </source>
</reference>
<dbReference type="EMBL" id="MU005791">
    <property type="protein sequence ID" value="KAF2702871.1"/>
    <property type="molecule type" value="Genomic_DNA"/>
</dbReference>
<sequence length="70" mass="7533">SSLSGKRKQRLCIARALLGNPQLLFLNESTNSLDSVSKGLVQKAIDQLGGSRSPTVIAVAHWLAAMQRDD</sequence>
<evidence type="ECO:0000313" key="2">
    <source>
        <dbReference type="Proteomes" id="UP000799428"/>
    </source>
</evidence>
<proteinExistence type="predicted"/>
<dbReference type="Gene3D" id="3.40.50.300">
    <property type="entry name" value="P-loop containing nucleotide triphosphate hydrolases"/>
    <property type="match status" value="1"/>
</dbReference>